<feature type="compositionally biased region" description="Basic and acidic residues" evidence="9">
    <location>
        <begin position="10"/>
        <end position="30"/>
    </location>
</feature>
<dbReference type="PANTHER" id="PTHR33365:SF4">
    <property type="entry name" value="CYCLOCHLOROTINE BIOSYNTHESIS PROTEIN O"/>
    <property type="match status" value="1"/>
</dbReference>
<evidence type="ECO:0000256" key="1">
    <source>
        <dbReference type="ARBA" id="ARBA00004167"/>
    </source>
</evidence>
<evidence type="ECO:0000256" key="6">
    <source>
        <dbReference type="ARBA" id="ARBA00023136"/>
    </source>
</evidence>
<evidence type="ECO:0000313" key="12">
    <source>
        <dbReference type="Proteomes" id="UP001278766"/>
    </source>
</evidence>
<evidence type="ECO:0000256" key="9">
    <source>
        <dbReference type="SAM" id="MobiDB-lite"/>
    </source>
</evidence>
<dbReference type="EMBL" id="JAUEPN010000004">
    <property type="protein sequence ID" value="KAK3296224.1"/>
    <property type="molecule type" value="Genomic_DNA"/>
</dbReference>
<dbReference type="AlphaFoldDB" id="A0AAE0LTH0"/>
<dbReference type="InterPro" id="IPR021765">
    <property type="entry name" value="UstYa-like"/>
</dbReference>
<evidence type="ECO:0000256" key="2">
    <source>
        <dbReference type="ARBA" id="ARBA00004685"/>
    </source>
</evidence>
<keyword evidence="3 10" id="KW-0812">Transmembrane</keyword>
<evidence type="ECO:0000313" key="11">
    <source>
        <dbReference type="EMBL" id="KAK3296224.1"/>
    </source>
</evidence>
<dbReference type="RefSeq" id="XP_062659738.1">
    <property type="nucleotide sequence ID" value="XM_062798678.1"/>
</dbReference>
<comment type="similarity">
    <text evidence="8">Belongs to the ustYa family.</text>
</comment>
<keyword evidence="12" id="KW-1185">Reference proteome</keyword>
<dbReference type="Pfam" id="PF11807">
    <property type="entry name" value="UstYa"/>
    <property type="match status" value="1"/>
</dbReference>
<dbReference type="GO" id="GO:0016020">
    <property type="term" value="C:membrane"/>
    <property type="evidence" value="ECO:0007669"/>
    <property type="project" value="UniProtKB-SubCell"/>
</dbReference>
<proteinExistence type="inferred from homology"/>
<comment type="caution">
    <text evidence="11">The sequence shown here is derived from an EMBL/GenBank/DDBJ whole genome shotgun (WGS) entry which is preliminary data.</text>
</comment>
<comment type="pathway">
    <text evidence="2">Mycotoxin biosynthesis.</text>
</comment>
<evidence type="ECO:0000256" key="5">
    <source>
        <dbReference type="ARBA" id="ARBA00023026"/>
    </source>
</evidence>
<evidence type="ECO:0000256" key="4">
    <source>
        <dbReference type="ARBA" id="ARBA00022989"/>
    </source>
</evidence>
<evidence type="ECO:0000256" key="3">
    <source>
        <dbReference type="ARBA" id="ARBA00022692"/>
    </source>
</evidence>
<dbReference type="Proteomes" id="UP001278766">
    <property type="component" value="Unassembled WGS sequence"/>
</dbReference>
<evidence type="ECO:0000256" key="7">
    <source>
        <dbReference type="ARBA" id="ARBA00023180"/>
    </source>
</evidence>
<name>A0AAE0LTH0_9PEZI</name>
<comment type="subcellular location">
    <subcellularLocation>
        <location evidence="1">Membrane</location>
        <topology evidence="1">Single-pass membrane protein</topology>
    </subcellularLocation>
</comment>
<keyword evidence="5" id="KW-0843">Virulence</keyword>
<evidence type="ECO:0000256" key="10">
    <source>
        <dbReference type="SAM" id="Phobius"/>
    </source>
</evidence>
<feature type="region of interest" description="Disordered" evidence="9">
    <location>
        <begin position="1"/>
        <end position="35"/>
    </location>
</feature>
<dbReference type="GO" id="GO:0043386">
    <property type="term" value="P:mycotoxin biosynthetic process"/>
    <property type="evidence" value="ECO:0007669"/>
    <property type="project" value="InterPro"/>
</dbReference>
<sequence>MSNIQYHSVPLDEERKSKTRQVRRDSHPDYESASNTRTKSHSHWAWLAHAVLLSISMTFFALSFCLRSRNHTGHESSLNTTLVSPTFRYETKRVGLGPAWKDSSYAGQSGEAEEAWRSLTHTGDVFLTEAEALKLGVSPHMVTSKHPETGKQGYKAGVEVFYQLRCLNLLRQEARGTGNTEANADIDYCVELLRETLMCHSDAGIFPVRNTFEGIGQGTASGRLEFEGSRTCRSFETVKKWSDEHAVRRE</sequence>
<protein>
    <submittedName>
        <fullName evidence="11">Uncharacterized protein</fullName>
    </submittedName>
</protein>
<evidence type="ECO:0000256" key="8">
    <source>
        <dbReference type="ARBA" id="ARBA00035112"/>
    </source>
</evidence>
<reference evidence="11" key="1">
    <citation type="journal article" date="2023" name="Mol. Phylogenet. Evol.">
        <title>Genome-scale phylogeny and comparative genomics of the fungal order Sordariales.</title>
        <authorList>
            <person name="Hensen N."/>
            <person name="Bonometti L."/>
            <person name="Westerberg I."/>
            <person name="Brannstrom I.O."/>
            <person name="Guillou S."/>
            <person name="Cros-Aarteil S."/>
            <person name="Calhoun S."/>
            <person name="Haridas S."/>
            <person name="Kuo A."/>
            <person name="Mondo S."/>
            <person name="Pangilinan J."/>
            <person name="Riley R."/>
            <person name="LaButti K."/>
            <person name="Andreopoulos B."/>
            <person name="Lipzen A."/>
            <person name="Chen C."/>
            <person name="Yan M."/>
            <person name="Daum C."/>
            <person name="Ng V."/>
            <person name="Clum A."/>
            <person name="Steindorff A."/>
            <person name="Ohm R.A."/>
            <person name="Martin F."/>
            <person name="Silar P."/>
            <person name="Natvig D.O."/>
            <person name="Lalanne C."/>
            <person name="Gautier V."/>
            <person name="Ament-Velasquez S.L."/>
            <person name="Kruys A."/>
            <person name="Hutchinson M.I."/>
            <person name="Powell A.J."/>
            <person name="Barry K."/>
            <person name="Miller A.N."/>
            <person name="Grigoriev I.V."/>
            <person name="Debuchy R."/>
            <person name="Gladieux P."/>
            <person name="Hiltunen Thoren M."/>
            <person name="Johannesson H."/>
        </authorList>
    </citation>
    <scope>NUCLEOTIDE SEQUENCE</scope>
    <source>
        <strain evidence="11">CBS 168.71</strain>
    </source>
</reference>
<accession>A0AAE0LTH0</accession>
<organism evidence="11 12">
    <name type="scientific">Chaetomium fimeti</name>
    <dbReference type="NCBI Taxonomy" id="1854472"/>
    <lineage>
        <taxon>Eukaryota</taxon>
        <taxon>Fungi</taxon>
        <taxon>Dikarya</taxon>
        <taxon>Ascomycota</taxon>
        <taxon>Pezizomycotina</taxon>
        <taxon>Sordariomycetes</taxon>
        <taxon>Sordariomycetidae</taxon>
        <taxon>Sordariales</taxon>
        <taxon>Chaetomiaceae</taxon>
        <taxon>Chaetomium</taxon>
    </lineage>
</organism>
<reference evidence="11" key="2">
    <citation type="submission" date="2023-06" db="EMBL/GenBank/DDBJ databases">
        <authorList>
            <consortium name="Lawrence Berkeley National Laboratory"/>
            <person name="Haridas S."/>
            <person name="Hensen N."/>
            <person name="Bonometti L."/>
            <person name="Westerberg I."/>
            <person name="Brannstrom I.O."/>
            <person name="Guillou S."/>
            <person name="Cros-Aarteil S."/>
            <person name="Calhoun S."/>
            <person name="Kuo A."/>
            <person name="Mondo S."/>
            <person name="Pangilinan J."/>
            <person name="Riley R."/>
            <person name="Labutti K."/>
            <person name="Andreopoulos B."/>
            <person name="Lipzen A."/>
            <person name="Chen C."/>
            <person name="Yanf M."/>
            <person name="Daum C."/>
            <person name="Ng V."/>
            <person name="Clum A."/>
            <person name="Steindorff A."/>
            <person name="Ohm R."/>
            <person name="Martin F."/>
            <person name="Silar P."/>
            <person name="Natvig D."/>
            <person name="Lalanne C."/>
            <person name="Gautier V."/>
            <person name="Ament-Velasquez S.L."/>
            <person name="Kruys A."/>
            <person name="Hutchinson M.I."/>
            <person name="Powell A.J."/>
            <person name="Barry K."/>
            <person name="Miller A.N."/>
            <person name="Grigoriev I.V."/>
            <person name="Debuchy R."/>
            <person name="Gladieux P."/>
            <person name="Thoren M.H."/>
            <person name="Johannesson H."/>
        </authorList>
    </citation>
    <scope>NUCLEOTIDE SEQUENCE</scope>
    <source>
        <strain evidence="11">CBS 168.71</strain>
    </source>
</reference>
<gene>
    <name evidence="11" type="ORF">B0H64DRAFT_165656</name>
</gene>
<keyword evidence="6 10" id="KW-0472">Membrane</keyword>
<feature type="transmembrane region" description="Helical" evidence="10">
    <location>
        <begin position="44"/>
        <end position="66"/>
    </location>
</feature>
<dbReference type="PANTHER" id="PTHR33365">
    <property type="entry name" value="YALI0B05434P"/>
    <property type="match status" value="1"/>
</dbReference>
<keyword evidence="7" id="KW-0325">Glycoprotein</keyword>
<keyword evidence="4 10" id="KW-1133">Transmembrane helix</keyword>
<dbReference type="GeneID" id="87835626"/>